<gene>
    <name evidence="3" type="ORF">OSB04_017316</name>
</gene>
<dbReference type="InterPro" id="IPR050796">
    <property type="entry name" value="SCF_F-box_component"/>
</dbReference>
<evidence type="ECO:0000313" key="4">
    <source>
        <dbReference type="Proteomes" id="UP001172457"/>
    </source>
</evidence>
<dbReference type="InterPro" id="IPR036047">
    <property type="entry name" value="F-box-like_dom_sf"/>
</dbReference>
<dbReference type="Proteomes" id="UP001172457">
    <property type="component" value="Chromosome 4"/>
</dbReference>
<dbReference type="Gene3D" id="1.20.1280.50">
    <property type="match status" value="1"/>
</dbReference>
<dbReference type="PANTHER" id="PTHR31672:SF13">
    <property type="entry name" value="F-BOX PROTEIN CPR30-LIKE"/>
    <property type="match status" value="1"/>
</dbReference>
<organism evidence="3 4">
    <name type="scientific">Centaurea solstitialis</name>
    <name type="common">yellow star-thistle</name>
    <dbReference type="NCBI Taxonomy" id="347529"/>
    <lineage>
        <taxon>Eukaryota</taxon>
        <taxon>Viridiplantae</taxon>
        <taxon>Streptophyta</taxon>
        <taxon>Embryophyta</taxon>
        <taxon>Tracheophyta</taxon>
        <taxon>Spermatophyta</taxon>
        <taxon>Magnoliopsida</taxon>
        <taxon>eudicotyledons</taxon>
        <taxon>Gunneridae</taxon>
        <taxon>Pentapetalae</taxon>
        <taxon>asterids</taxon>
        <taxon>campanulids</taxon>
        <taxon>Asterales</taxon>
        <taxon>Asteraceae</taxon>
        <taxon>Carduoideae</taxon>
        <taxon>Cardueae</taxon>
        <taxon>Centaureinae</taxon>
        <taxon>Centaurea</taxon>
    </lineage>
</organism>
<evidence type="ECO:0000313" key="3">
    <source>
        <dbReference type="EMBL" id="KAJ9553271.1"/>
    </source>
</evidence>
<comment type="caution">
    <text evidence="3">The sequence shown here is derived from an EMBL/GenBank/DDBJ whole genome shotgun (WGS) entry which is preliminary data.</text>
</comment>
<feature type="region of interest" description="Disordered" evidence="1">
    <location>
        <begin position="152"/>
        <end position="181"/>
    </location>
</feature>
<dbReference type="NCBIfam" id="TIGR01640">
    <property type="entry name" value="F_box_assoc_1"/>
    <property type="match status" value="1"/>
</dbReference>
<dbReference type="AlphaFoldDB" id="A0AA38TDM9"/>
<dbReference type="Pfam" id="PF08268">
    <property type="entry name" value="FBA_3"/>
    <property type="match status" value="1"/>
</dbReference>
<dbReference type="SUPFAM" id="SSF81383">
    <property type="entry name" value="F-box domain"/>
    <property type="match status" value="1"/>
</dbReference>
<feature type="domain" description="F-box" evidence="2">
    <location>
        <begin position="348"/>
        <end position="394"/>
    </location>
</feature>
<proteinExistence type="predicted"/>
<evidence type="ECO:0000256" key="1">
    <source>
        <dbReference type="SAM" id="MobiDB-lite"/>
    </source>
</evidence>
<dbReference type="Pfam" id="PF00646">
    <property type="entry name" value="F-box"/>
    <property type="match status" value="1"/>
</dbReference>
<dbReference type="EMBL" id="JARYMX010000004">
    <property type="protein sequence ID" value="KAJ9553271.1"/>
    <property type="molecule type" value="Genomic_DNA"/>
</dbReference>
<reference evidence="3" key="1">
    <citation type="submission" date="2023-03" db="EMBL/GenBank/DDBJ databases">
        <title>Chromosome-scale reference genome and RAD-based genetic map of yellow starthistle (Centaurea solstitialis) reveal putative structural variation and QTLs associated with invader traits.</title>
        <authorList>
            <person name="Reatini B."/>
            <person name="Cang F.A."/>
            <person name="Jiang Q."/>
            <person name="Mckibben M.T.W."/>
            <person name="Barker M.S."/>
            <person name="Rieseberg L.H."/>
            <person name="Dlugosch K.M."/>
        </authorList>
    </citation>
    <scope>NUCLEOTIDE SEQUENCE</scope>
    <source>
        <strain evidence="3">CAN-66</strain>
        <tissue evidence="3">Leaf</tissue>
    </source>
</reference>
<dbReference type="PANTHER" id="PTHR31672">
    <property type="entry name" value="BNACNNG10540D PROTEIN"/>
    <property type="match status" value="1"/>
</dbReference>
<dbReference type="PROSITE" id="PS50181">
    <property type="entry name" value="FBOX"/>
    <property type="match status" value="1"/>
</dbReference>
<dbReference type="InterPro" id="IPR001810">
    <property type="entry name" value="F-box_dom"/>
</dbReference>
<feature type="compositionally biased region" description="Acidic residues" evidence="1">
    <location>
        <begin position="152"/>
        <end position="178"/>
    </location>
</feature>
<dbReference type="InterPro" id="IPR017451">
    <property type="entry name" value="F-box-assoc_interact_dom"/>
</dbReference>
<accession>A0AA38TDM9</accession>
<dbReference type="InterPro" id="IPR013187">
    <property type="entry name" value="F-box-assoc_dom_typ3"/>
</dbReference>
<name>A0AA38TDM9_9ASTR</name>
<protein>
    <recommendedName>
        <fullName evidence="2">F-box domain-containing protein</fullName>
    </recommendedName>
</protein>
<evidence type="ECO:0000259" key="2">
    <source>
        <dbReference type="PROSITE" id="PS50181"/>
    </source>
</evidence>
<sequence length="773" mass="88071">MVVVESCRSDDDGGGGGQRWLGRWWWRVANPATTVVVEGSGGCDGGGGGWKVADPVAAAVVVEGGSACDGGGGVVHLGERRMQCLDHPLYNSWLRPCLLVHVYSMRKGCWKLVTERFPRSTEIFHKDKVYGDGHDDYLHWLWYDYDYDDDDYDDDDDDDNDNDADDDDDDDDDDENEDDDHHQYSETIVAFDLVAEMFSEIGLPVVVNKMDRNKVLGVLGGKLCLMSCYEEHNCEVWLMNEYGDAESWAKHHVFSQFSANNMRPFGFTLSNEFLFASLGVLSLHDPIADKVKSFKFKVRLDETRIVPYVDNLVWITPDKRKMKTKRCSGKHIAPAFCGFITSQKPTMATTIEEIPDHLLWNIFVRVPARTLAQMRSVSKPLNALLSQPSFIQSHLHRSIKTDDEVLLVFKDVVSSAVTAHPSRSPHLELPNFIQLPVYDDPAHEYMGHSLIGAVNGLICLSYETKDDYVIQIWNPSISALLELPQLVISGESVNSYWFGFDPNNDDYKLVRIAIFVDEGEPDLDYASVQVYSMRKRCWKLINETFHAYFDKFCRYKVCGDGHDGRLHWLCFDEDDHKIETLVAFDLGAERMSEIGLPVDKIDRHNELGVLGGKLCLMSCLKDHSCEVWLMNEYGNAESWAKHHVFSQFSVDNMNPYGFTLSNEFLFKSSDVLSLYDPIAAKVKSFMFKVGQGAKIVPYVDSLVWITPDKRRKKRERYMVRSSTPAGVYYGGFSLNGCWVRILADALKPFKWKLNGYCQDRFLNKKQTLRKQIK</sequence>
<feature type="non-terminal residue" evidence="3">
    <location>
        <position position="1"/>
    </location>
</feature>
<keyword evidence="4" id="KW-1185">Reference proteome</keyword>